<evidence type="ECO:0000313" key="11">
    <source>
        <dbReference type="EMBL" id="CAF1198891.1"/>
    </source>
</evidence>
<keyword evidence="12" id="KW-1185">Reference proteome</keyword>
<dbReference type="GO" id="GO:0140359">
    <property type="term" value="F:ABC-type transporter activity"/>
    <property type="evidence" value="ECO:0007669"/>
    <property type="project" value="InterPro"/>
</dbReference>
<dbReference type="EMBL" id="CAJNOR010001785">
    <property type="protein sequence ID" value="CAF1198891.1"/>
    <property type="molecule type" value="Genomic_DNA"/>
</dbReference>
<dbReference type="FunFam" id="3.40.50.300:FF:000622">
    <property type="entry name" value="ATP-binding cassette sub-family G member 2"/>
    <property type="match status" value="1"/>
</dbReference>
<feature type="domain" description="ABC transporter" evidence="10">
    <location>
        <begin position="42"/>
        <end position="299"/>
    </location>
</feature>
<dbReference type="GO" id="GO:0005524">
    <property type="term" value="F:ATP binding"/>
    <property type="evidence" value="ECO:0007669"/>
    <property type="project" value="UniProtKB-KW"/>
</dbReference>
<keyword evidence="7 9" id="KW-1133">Transmembrane helix</keyword>
<reference evidence="11" key="1">
    <citation type="submission" date="2021-02" db="EMBL/GenBank/DDBJ databases">
        <authorList>
            <person name="Nowell W R."/>
        </authorList>
    </citation>
    <scope>NUCLEOTIDE SEQUENCE</scope>
</reference>
<comment type="caution">
    <text evidence="11">The sequence shown here is derived from an EMBL/GenBank/DDBJ whole genome shotgun (WGS) entry which is preliminary data.</text>
</comment>
<gene>
    <name evidence="11" type="ORF">XAT740_LOCUS23559</name>
</gene>
<keyword evidence="8 9" id="KW-0472">Membrane</keyword>
<dbReference type="InterPro" id="IPR027417">
    <property type="entry name" value="P-loop_NTPase"/>
</dbReference>
<feature type="transmembrane region" description="Helical" evidence="9">
    <location>
        <begin position="385"/>
        <end position="405"/>
    </location>
</feature>
<dbReference type="AlphaFoldDB" id="A0A814WID0"/>
<evidence type="ECO:0000256" key="5">
    <source>
        <dbReference type="ARBA" id="ARBA00022741"/>
    </source>
</evidence>
<feature type="non-terminal residue" evidence="11">
    <location>
        <position position="554"/>
    </location>
</feature>
<dbReference type="InterPro" id="IPR003439">
    <property type="entry name" value="ABC_transporter-like_ATP-bd"/>
</dbReference>
<dbReference type="GO" id="GO:0015562">
    <property type="term" value="F:efflux transmembrane transporter activity"/>
    <property type="evidence" value="ECO:0007669"/>
    <property type="project" value="UniProtKB-ARBA"/>
</dbReference>
<keyword evidence="5" id="KW-0547">Nucleotide-binding</keyword>
<feature type="transmembrane region" description="Helical" evidence="9">
    <location>
        <begin position="528"/>
        <end position="549"/>
    </location>
</feature>
<dbReference type="SMART" id="SM00382">
    <property type="entry name" value="AAA"/>
    <property type="match status" value="1"/>
</dbReference>
<sequence length="554" mass="62400">PNFHRQSDIPNTKSGNLVSSIVKSPSQRQKHIFIESLSQGTLSFHNITYTVSGTLRNFSWKKCCTSCVKTKSDKNILDNVSGLFPSGLNAIMGPSGCGKSTLLDILASRKDMRCLTGEVLIDGLPPSSSYKCMIGYVVQENIICETLTVRENLMFSINIRLQDDLSKVDRISRVTEVIQELGLDSCANTKVGGLLTRGISGGERKRTCIGMELVLSPKILLLDEPTTGLDSTTAREVMQHLHALSQKNRTIIFSIHQPGHFIFKLFDNILLMCNGKSVYHGTPENVLPYFVKQGYFLEQYESPPDFSLDILIKVSRRPNDLKILHNAYMNSSMQADIDKFYKKRKYRHNENSPTSRHRKKAVRSYAAEAFYLLQRTLRNTLRDPALFLSQIIISILLGILMGLIFHDMETTPDIGVRNRLGAIFFIVSSQALCSASAIASAIISMLFVITAMSMFTGFLIDLSSIDVWLSWIQWISAVRYATNTLIINEFDNMEFCLANATQICPVTGADVMNQYKLDFATTWDTWKYLFALVMMTIVPLMLGYLQLLFMKKTK</sequence>
<proteinExistence type="inferred from homology"/>
<dbReference type="InterPro" id="IPR003593">
    <property type="entry name" value="AAA+_ATPase"/>
</dbReference>
<keyword evidence="6" id="KW-0067">ATP-binding</keyword>
<dbReference type="Proteomes" id="UP000663828">
    <property type="component" value="Unassembled WGS sequence"/>
</dbReference>
<dbReference type="Gene3D" id="3.40.50.300">
    <property type="entry name" value="P-loop containing nucleotide triphosphate hydrolases"/>
    <property type="match status" value="1"/>
</dbReference>
<dbReference type="InterPro" id="IPR043926">
    <property type="entry name" value="ABCG_dom"/>
</dbReference>
<comment type="subcellular location">
    <subcellularLocation>
        <location evidence="1">Membrane</location>
        <topology evidence="1">Multi-pass membrane protein</topology>
    </subcellularLocation>
</comment>
<evidence type="ECO:0000256" key="3">
    <source>
        <dbReference type="ARBA" id="ARBA00022448"/>
    </source>
</evidence>
<protein>
    <recommendedName>
        <fullName evidence="10">ABC transporter domain-containing protein</fullName>
    </recommendedName>
</protein>
<dbReference type="Pfam" id="PF01061">
    <property type="entry name" value="ABC2_membrane"/>
    <property type="match status" value="1"/>
</dbReference>
<keyword evidence="3" id="KW-0813">Transport</keyword>
<name>A0A814WID0_ADIRI</name>
<evidence type="ECO:0000256" key="7">
    <source>
        <dbReference type="ARBA" id="ARBA00022989"/>
    </source>
</evidence>
<dbReference type="SUPFAM" id="SSF52540">
    <property type="entry name" value="P-loop containing nucleoside triphosphate hydrolases"/>
    <property type="match status" value="1"/>
</dbReference>
<dbReference type="InterPro" id="IPR013525">
    <property type="entry name" value="ABC2_TM"/>
</dbReference>
<keyword evidence="4 9" id="KW-0812">Transmembrane</keyword>
<accession>A0A814WID0</accession>
<evidence type="ECO:0000256" key="4">
    <source>
        <dbReference type="ARBA" id="ARBA00022692"/>
    </source>
</evidence>
<dbReference type="CDD" id="cd03213">
    <property type="entry name" value="ABCG_EPDR"/>
    <property type="match status" value="1"/>
</dbReference>
<feature type="transmembrane region" description="Helical" evidence="9">
    <location>
        <begin position="420"/>
        <end position="448"/>
    </location>
</feature>
<evidence type="ECO:0000256" key="2">
    <source>
        <dbReference type="ARBA" id="ARBA00005814"/>
    </source>
</evidence>
<dbReference type="PANTHER" id="PTHR48041">
    <property type="entry name" value="ABC TRANSPORTER G FAMILY MEMBER 28"/>
    <property type="match status" value="1"/>
</dbReference>
<evidence type="ECO:0000256" key="9">
    <source>
        <dbReference type="SAM" id="Phobius"/>
    </source>
</evidence>
<dbReference type="InterPro" id="IPR050352">
    <property type="entry name" value="ABCG_transporters"/>
</dbReference>
<dbReference type="PROSITE" id="PS50893">
    <property type="entry name" value="ABC_TRANSPORTER_2"/>
    <property type="match status" value="1"/>
</dbReference>
<dbReference type="Pfam" id="PF19055">
    <property type="entry name" value="ABC2_membrane_7"/>
    <property type="match status" value="1"/>
</dbReference>
<evidence type="ECO:0000256" key="8">
    <source>
        <dbReference type="ARBA" id="ARBA00023136"/>
    </source>
</evidence>
<dbReference type="GO" id="GO:0016324">
    <property type="term" value="C:apical plasma membrane"/>
    <property type="evidence" value="ECO:0007669"/>
    <property type="project" value="UniProtKB-ARBA"/>
</dbReference>
<evidence type="ECO:0000256" key="6">
    <source>
        <dbReference type="ARBA" id="ARBA00022840"/>
    </source>
</evidence>
<evidence type="ECO:0000256" key="1">
    <source>
        <dbReference type="ARBA" id="ARBA00004141"/>
    </source>
</evidence>
<comment type="similarity">
    <text evidence="2">Belongs to the ABC transporter superfamily. ABCG family. Eye pigment precursor importer (TC 3.A.1.204) subfamily.</text>
</comment>
<dbReference type="GO" id="GO:0008514">
    <property type="term" value="F:organic anion transmembrane transporter activity"/>
    <property type="evidence" value="ECO:0007669"/>
    <property type="project" value="UniProtKB-ARBA"/>
</dbReference>
<dbReference type="PANTHER" id="PTHR48041:SF116">
    <property type="entry name" value="PROTEIN BROWN"/>
    <property type="match status" value="1"/>
</dbReference>
<dbReference type="Pfam" id="PF00005">
    <property type="entry name" value="ABC_tran"/>
    <property type="match status" value="1"/>
</dbReference>
<evidence type="ECO:0000313" key="12">
    <source>
        <dbReference type="Proteomes" id="UP000663828"/>
    </source>
</evidence>
<dbReference type="GO" id="GO:0016887">
    <property type="term" value="F:ATP hydrolysis activity"/>
    <property type="evidence" value="ECO:0007669"/>
    <property type="project" value="InterPro"/>
</dbReference>
<evidence type="ECO:0000259" key="10">
    <source>
        <dbReference type="PROSITE" id="PS50893"/>
    </source>
</evidence>
<organism evidence="11 12">
    <name type="scientific">Adineta ricciae</name>
    <name type="common">Rotifer</name>
    <dbReference type="NCBI Taxonomy" id="249248"/>
    <lineage>
        <taxon>Eukaryota</taxon>
        <taxon>Metazoa</taxon>
        <taxon>Spiralia</taxon>
        <taxon>Gnathifera</taxon>
        <taxon>Rotifera</taxon>
        <taxon>Eurotatoria</taxon>
        <taxon>Bdelloidea</taxon>
        <taxon>Adinetida</taxon>
        <taxon>Adinetidae</taxon>
        <taxon>Adineta</taxon>
    </lineage>
</organism>